<proteinExistence type="predicted"/>
<dbReference type="Proteomes" id="UP001341840">
    <property type="component" value="Unassembled WGS sequence"/>
</dbReference>
<dbReference type="EMBL" id="JASCZI010031651">
    <property type="protein sequence ID" value="MED6127191.1"/>
    <property type="molecule type" value="Genomic_DNA"/>
</dbReference>
<reference evidence="1 2" key="1">
    <citation type="journal article" date="2023" name="Plants (Basel)">
        <title>Bridging the Gap: Combining Genomics and Transcriptomics Approaches to Understand Stylosanthes scabra, an Orphan Legume from the Brazilian Caatinga.</title>
        <authorList>
            <person name="Ferreira-Neto J.R.C."/>
            <person name="da Silva M.D."/>
            <person name="Binneck E."/>
            <person name="de Melo N.F."/>
            <person name="da Silva R.H."/>
            <person name="de Melo A.L.T.M."/>
            <person name="Pandolfi V."/>
            <person name="Bustamante F.O."/>
            <person name="Brasileiro-Vidal A.C."/>
            <person name="Benko-Iseppon A.M."/>
        </authorList>
    </citation>
    <scope>NUCLEOTIDE SEQUENCE [LARGE SCALE GENOMIC DNA]</scope>
    <source>
        <tissue evidence="1">Leaves</tissue>
    </source>
</reference>
<comment type="caution">
    <text evidence="1">The sequence shown here is derived from an EMBL/GenBank/DDBJ whole genome shotgun (WGS) entry which is preliminary data.</text>
</comment>
<evidence type="ECO:0000313" key="2">
    <source>
        <dbReference type="Proteomes" id="UP001341840"/>
    </source>
</evidence>
<accession>A0ABU6RSU0</accession>
<gene>
    <name evidence="1" type="ORF">PIB30_085772</name>
</gene>
<organism evidence="1 2">
    <name type="scientific">Stylosanthes scabra</name>
    <dbReference type="NCBI Taxonomy" id="79078"/>
    <lineage>
        <taxon>Eukaryota</taxon>
        <taxon>Viridiplantae</taxon>
        <taxon>Streptophyta</taxon>
        <taxon>Embryophyta</taxon>
        <taxon>Tracheophyta</taxon>
        <taxon>Spermatophyta</taxon>
        <taxon>Magnoliopsida</taxon>
        <taxon>eudicotyledons</taxon>
        <taxon>Gunneridae</taxon>
        <taxon>Pentapetalae</taxon>
        <taxon>rosids</taxon>
        <taxon>fabids</taxon>
        <taxon>Fabales</taxon>
        <taxon>Fabaceae</taxon>
        <taxon>Papilionoideae</taxon>
        <taxon>50 kb inversion clade</taxon>
        <taxon>dalbergioids sensu lato</taxon>
        <taxon>Dalbergieae</taxon>
        <taxon>Pterocarpus clade</taxon>
        <taxon>Stylosanthes</taxon>
    </lineage>
</organism>
<evidence type="ECO:0000313" key="1">
    <source>
        <dbReference type="EMBL" id="MED6127191.1"/>
    </source>
</evidence>
<name>A0ABU6RSU0_9FABA</name>
<protein>
    <submittedName>
        <fullName evidence="1">Uncharacterized protein</fullName>
    </submittedName>
</protein>
<keyword evidence="2" id="KW-1185">Reference proteome</keyword>
<sequence>MHIAKHRVCEPAVPWTRLYWAVIHHFGISPLTHDYQPSATMLRSPTMGAPFVTFLTEMAKGGILYVDHPIFGNSLRWHVCGLWDLVIDSNYSVYFNRSFDILICALRIVKFRDCHRVGSSGYPSAVVRECLGVGKCSLVVSLDTVSGQSFGPDTIAVAVVGL</sequence>